<dbReference type="PRINTS" id="PR01434">
    <property type="entry name" value="NADHDHGNASE5"/>
</dbReference>
<dbReference type="GO" id="GO:0012505">
    <property type="term" value="C:endomembrane system"/>
    <property type="evidence" value="ECO:0007669"/>
    <property type="project" value="UniProtKB-SubCell"/>
</dbReference>
<keyword evidence="3 5" id="KW-1133">Transmembrane helix</keyword>
<feature type="transmembrane region" description="Helical" evidence="5">
    <location>
        <begin position="207"/>
        <end position="232"/>
    </location>
</feature>
<evidence type="ECO:0000256" key="2">
    <source>
        <dbReference type="ARBA" id="ARBA00022692"/>
    </source>
</evidence>
<keyword evidence="5" id="KW-0520">NAD</keyword>
<keyword evidence="5" id="KW-0813">Transport</keyword>
<dbReference type="GO" id="GO:0008137">
    <property type="term" value="F:NADH dehydrogenase (ubiquinone) activity"/>
    <property type="evidence" value="ECO:0007669"/>
    <property type="project" value="InterPro"/>
</dbReference>
<comment type="catalytic activity">
    <reaction evidence="5">
        <text>a quinone + NADH + 5 H(+)(in) = a quinol + NAD(+) + 4 H(+)(out)</text>
        <dbReference type="Rhea" id="RHEA:57888"/>
        <dbReference type="ChEBI" id="CHEBI:15378"/>
        <dbReference type="ChEBI" id="CHEBI:24646"/>
        <dbReference type="ChEBI" id="CHEBI:57540"/>
        <dbReference type="ChEBI" id="CHEBI:57945"/>
        <dbReference type="ChEBI" id="CHEBI:132124"/>
    </reaction>
</comment>
<dbReference type="NCBIfam" id="TIGR01770">
    <property type="entry name" value="NDH_I_N"/>
    <property type="match status" value="1"/>
</dbReference>
<dbReference type="EMBL" id="JACNFK010000036">
    <property type="protein sequence ID" value="MBC8520250.1"/>
    <property type="molecule type" value="Genomic_DNA"/>
</dbReference>
<feature type="transmembrane region" description="Helical" evidence="5">
    <location>
        <begin position="277"/>
        <end position="296"/>
    </location>
</feature>
<keyword evidence="4 5" id="KW-0472">Membrane</keyword>
<evidence type="ECO:0000259" key="7">
    <source>
        <dbReference type="Pfam" id="PF00361"/>
    </source>
</evidence>
<dbReference type="InterPro" id="IPR001750">
    <property type="entry name" value="ND/Mrp_TM"/>
</dbReference>
<feature type="transmembrane region" description="Helical" evidence="5">
    <location>
        <begin position="129"/>
        <end position="148"/>
    </location>
</feature>
<dbReference type="GO" id="GO:0042773">
    <property type="term" value="P:ATP synthesis coupled electron transport"/>
    <property type="evidence" value="ECO:0007669"/>
    <property type="project" value="InterPro"/>
</dbReference>
<reference evidence="8 9" key="1">
    <citation type="submission" date="2020-08" db="EMBL/GenBank/DDBJ databases">
        <title>Bridging the membrane lipid divide: bacteria of the FCB group superphylum have the potential to synthesize archaeal ether lipids.</title>
        <authorList>
            <person name="Villanueva L."/>
            <person name="Von Meijenfeldt F.A.B."/>
            <person name="Westbye A.B."/>
            <person name="Yadav S."/>
            <person name="Hopmans E.C."/>
            <person name="Dutilh B.E."/>
            <person name="Sinninghe Damste J.S."/>
        </authorList>
    </citation>
    <scope>NUCLEOTIDE SEQUENCE [LARGE SCALE GENOMIC DNA]</scope>
    <source>
        <strain evidence="8">NIOZ-UU100</strain>
    </source>
</reference>
<comment type="subcellular location">
    <subcellularLocation>
        <location evidence="5">Cell membrane</location>
        <topology evidence="5">Multi-pass membrane protein</topology>
    </subcellularLocation>
    <subcellularLocation>
        <location evidence="1">Endomembrane system</location>
        <topology evidence="1">Multi-pass membrane protein</topology>
    </subcellularLocation>
    <subcellularLocation>
        <location evidence="6">Membrane</location>
        <topology evidence="6">Multi-pass membrane protein</topology>
    </subcellularLocation>
</comment>
<feature type="transmembrane region" description="Helical" evidence="5">
    <location>
        <begin position="12"/>
        <end position="31"/>
    </location>
</feature>
<evidence type="ECO:0000313" key="9">
    <source>
        <dbReference type="Proteomes" id="UP000654401"/>
    </source>
</evidence>
<feature type="domain" description="NADH:quinone oxidoreductase/Mrp antiporter transmembrane" evidence="7">
    <location>
        <begin position="125"/>
        <end position="422"/>
    </location>
</feature>
<evidence type="ECO:0000256" key="3">
    <source>
        <dbReference type="ARBA" id="ARBA00022989"/>
    </source>
</evidence>
<keyword evidence="5" id="KW-0830">Ubiquinone</keyword>
<feature type="transmembrane region" description="Helical" evidence="5">
    <location>
        <begin position="160"/>
        <end position="181"/>
    </location>
</feature>
<sequence length="484" mass="52060">MNFEIAELVAVAPEITLLSLACVVLLVDLFICDSCRIITWLLTLGSLLATAAVVAMGMGGESQILFSGSIVRDSMGDVLKIAILLITTMVFLYSKEYQQERGLYRGEYFVLGLFGVLGMMVLVSSYSFLTLYLGLELMSLSMYAMVALQRDSARASEAAMKYFVLGALASGMLLYGISMIYGATGTLNIGEVAKAIQLQSGDQDLSLVLTFGLVFMVSGIAFKLGAVPFHMWVPDVYHGAPTSVTLYIGSAPKIAAFAMVMRLLVDGLGGLVVDWQPMLIILALLSMAFGNIIAIAQTNLKRMLAYSGISHIGFLLLGVLSGTEAGFESAMFYAITYALTSAGGFGMILLMSRRGFEAEEISDYKGLAKKSPWFALMMLILMFSMAGVPPTVGFYAKLAVLQQVISVDLVWLAVAAVFFSIIGAYYYLRVIKIMYFDVADENSGASPQFSLDPAGLTLSANALIVLVLGIFPSQLMLICQTAIG</sequence>
<dbReference type="Pfam" id="PF00361">
    <property type="entry name" value="Proton_antipo_M"/>
    <property type="match status" value="1"/>
</dbReference>
<keyword evidence="2 5" id="KW-0812">Transmembrane</keyword>
<feature type="transmembrane region" description="Helical" evidence="5">
    <location>
        <begin position="449"/>
        <end position="471"/>
    </location>
</feature>
<dbReference type="Proteomes" id="UP000654401">
    <property type="component" value="Unassembled WGS sequence"/>
</dbReference>
<dbReference type="PANTHER" id="PTHR22773">
    <property type="entry name" value="NADH DEHYDROGENASE"/>
    <property type="match status" value="1"/>
</dbReference>
<comment type="similarity">
    <text evidence="5">Belongs to the complex I subunit 2 family.</text>
</comment>
<gene>
    <name evidence="5 8" type="primary">nuoN</name>
    <name evidence="8" type="ORF">H8D24_07590</name>
</gene>
<dbReference type="GO" id="GO:0005886">
    <property type="term" value="C:plasma membrane"/>
    <property type="evidence" value="ECO:0007669"/>
    <property type="project" value="UniProtKB-SubCell"/>
</dbReference>
<dbReference type="InterPro" id="IPR010096">
    <property type="entry name" value="NADH-Q_OxRdtase_suN/2"/>
</dbReference>
<dbReference type="EC" id="7.1.1.-" evidence="5"/>
<feature type="transmembrane region" description="Helical" evidence="5">
    <location>
        <begin position="244"/>
        <end position="265"/>
    </location>
</feature>
<keyword evidence="8" id="KW-0560">Oxidoreductase</keyword>
<dbReference type="GO" id="GO:0048038">
    <property type="term" value="F:quinone binding"/>
    <property type="evidence" value="ECO:0007669"/>
    <property type="project" value="UniProtKB-KW"/>
</dbReference>
<comment type="caution">
    <text evidence="8">The sequence shown here is derived from an EMBL/GenBank/DDBJ whole genome shotgun (WGS) entry which is preliminary data.</text>
</comment>
<evidence type="ECO:0000256" key="4">
    <source>
        <dbReference type="ARBA" id="ARBA00023136"/>
    </source>
</evidence>
<feature type="transmembrane region" description="Helical" evidence="5">
    <location>
        <begin position="303"/>
        <end position="320"/>
    </location>
</feature>
<proteinExistence type="inferred from homology"/>
<dbReference type="AlphaFoldDB" id="A0A8J6P5J0"/>
<keyword evidence="5" id="KW-1278">Translocase</keyword>
<feature type="transmembrane region" description="Helical" evidence="5">
    <location>
        <begin position="106"/>
        <end position="123"/>
    </location>
</feature>
<evidence type="ECO:0000313" key="8">
    <source>
        <dbReference type="EMBL" id="MBC8520250.1"/>
    </source>
</evidence>
<keyword evidence="5" id="KW-0874">Quinone</keyword>
<comment type="function">
    <text evidence="5">NDH-1 shuttles electrons from NADH, via FMN and iron-sulfur (Fe-S) centers, to quinones in the respiratory chain. The immediate electron acceptor for the enzyme in this species is believed to be ubiquinone. Couples the redox reaction to proton translocation (for every two electrons transferred, four hydrogen ions are translocated across the cytoplasmic membrane), and thus conserves the redox energy in a proton gradient.</text>
</comment>
<protein>
    <recommendedName>
        <fullName evidence="5">NADH-quinone oxidoreductase subunit N</fullName>
        <ecNumber evidence="5">7.1.1.-</ecNumber>
    </recommendedName>
    <alternativeName>
        <fullName evidence="5">NADH dehydrogenase I subunit N</fullName>
    </alternativeName>
    <alternativeName>
        <fullName evidence="5">NDH-1 subunit N</fullName>
    </alternativeName>
</protein>
<feature type="transmembrane region" description="Helical" evidence="5">
    <location>
        <begin position="78"/>
        <end position="94"/>
    </location>
</feature>
<keyword evidence="5" id="KW-1003">Cell membrane</keyword>
<dbReference type="GO" id="GO:0050136">
    <property type="term" value="F:NADH dehydrogenase (quinone) (non-electrogenic) activity"/>
    <property type="evidence" value="ECO:0007669"/>
    <property type="project" value="UniProtKB-UniRule"/>
</dbReference>
<evidence type="ECO:0000256" key="6">
    <source>
        <dbReference type="RuleBase" id="RU000320"/>
    </source>
</evidence>
<feature type="transmembrane region" description="Helical" evidence="5">
    <location>
        <begin position="332"/>
        <end position="352"/>
    </location>
</feature>
<feature type="transmembrane region" description="Helical" evidence="5">
    <location>
        <begin position="373"/>
        <end position="397"/>
    </location>
</feature>
<name>A0A8J6P5J0_9GAMM</name>
<dbReference type="NCBIfam" id="NF004442">
    <property type="entry name" value="PRK05777.1-5"/>
    <property type="match status" value="1"/>
</dbReference>
<comment type="subunit">
    <text evidence="5">NDH-1 is composed of 14 different subunits. Subunits NuoA, H, J, K, L, M, N constitute the membrane sector of the complex.</text>
</comment>
<feature type="transmembrane region" description="Helical" evidence="5">
    <location>
        <begin position="38"/>
        <end position="58"/>
    </location>
</feature>
<evidence type="ECO:0000256" key="1">
    <source>
        <dbReference type="ARBA" id="ARBA00004127"/>
    </source>
</evidence>
<dbReference type="HAMAP" id="MF_00445">
    <property type="entry name" value="NDH1_NuoN_1"/>
    <property type="match status" value="1"/>
</dbReference>
<feature type="transmembrane region" description="Helical" evidence="5">
    <location>
        <begin position="409"/>
        <end position="428"/>
    </location>
</feature>
<organism evidence="8 9">
    <name type="scientific">Candidatus Thiopontia autotrophica</name>
    <dbReference type="NCBI Taxonomy" id="2841688"/>
    <lineage>
        <taxon>Bacteria</taxon>
        <taxon>Pseudomonadati</taxon>
        <taxon>Pseudomonadota</taxon>
        <taxon>Gammaproteobacteria</taxon>
        <taxon>Candidatus Thiopontia</taxon>
    </lineage>
</organism>
<accession>A0A8J6P5J0</accession>
<evidence type="ECO:0000256" key="5">
    <source>
        <dbReference type="HAMAP-Rule" id="MF_00445"/>
    </source>
</evidence>